<dbReference type="RefSeq" id="WP_346582283.1">
    <property type="nucleotide sequence ID" value="NZ_JBDJNQ010000010.1"/>
</dbReference>
<dbReference type="InterPro" id="IPR036412">
    <property type="entry name" value="HAD-like_sf"/>
</dbReference>
<dbReference type="GO" id="GO:0016787">
    <property type="term" value="F:hydrolase activity"/>
    <property type="evidence" value="ECO:0007669"/>
    <property type="project" value="UniProtKB-KW"/>
</dbReference>
<sequence>MEKCIFLDKDGTIIYDVPYNITLAKIRLYEDVLIPLQYLAELNFKFIIITNQSGIAHGYFDQKDLHLAMDHLARLLMQHGIYISGYYYCPHSDQPELNTCNCRKPSPGLILQAAEEQGIDLGRSWMIGDILADVGAGNAAGCNTILLDRNGQERLLPKVQEKKFRPDHIASNFYEVINTIIANEIHYEHTDKNNTRTI</sequence>
<evidence type="ECO:0000256" key="6">
    <source>
        <dbReference type="ARBA" id="ARBA00031828"/>
    </source>
</evidence>
<comment type="subcellular location">
    <subcellularLocation>
        <location evidence="1 7">Cytoplasm</location>
    </subcellularLocation>
</comment>
<dbReference type="NCBIfam" id="TIGR01662">
    <property type="entry name" value="HAD-SF-IIIA"/>
    <property type="match status" value="1"/>
</dbReference>
<name>A0ABV0BXV3_9SPHI</name>
<gene>
    <name evidence="8" type="ORF">ABE541_19700</name>
</gene>
<dbReference type="PANTHER" id="PTHR42891">
    <property type="entry name" value="D-GLYCERO-BETA-D-MANNO-HEPTOSE-1,7-BISPHOSPHATE 7-PHOSPHATASE"/>
    <property type="match status" value="1"/>
</dbReference>
<dbReference type="EMBL" id="JBDJNQ010000010">
    <property type="protein sequence ID" value="MEN5379501.1"/>
    <property type="molecule type" value="Genomic_DNA"/>
</dbReference>
<dbReference type="Gene3D" id="3.40.50.1000">
    <property type="entry name" value="HAD superfamily/HAD-like"/>
    <property type="match status" value="1"/>
</dbReference>
<evidence type="ECO:0000313" key="8">
    <source>
        <dbReference type="EMBL" id="MEN5379501.1"/>
    </source>
</evidence>
<dbReference type="SUPFAM" id="SSF56784">
    <property type="entry name" value="HAD-like"/>
    <property type="match status" value="1"/>
</dbReference>
<keyword evidence="9" id="KW-1185">Reference proteome</keyword>
<reference evidence="8 9" key="1">
    <citation type="submission" date="2024-04" db="EMBL/GenBank/DDBJ databases">
        <title>WGS of bacteria from Torrens River.</title>
        <authorList>
            <person name="Wyrsch E.R."/>
            <person name="Drigo B."/>
        </authorList>
    </citation>
    <scope>NUCLEOTIDE SEQUENCE [LARGE SCALE GENOMIC DNA]</scope>
    <source>
        <strain evidence="8 9">TWI391</strain>
    </source>
</reference>
<evidence type="ECO:0000256" key="7">
    <source>
        <dbReference type="PIRNR" id="PIRNR004682"/>
    </source>
</evidence>
<keyword evidence="4 7" id="KW-0378">Hydrolase</keyword>
<proteinExistence type="inferred from homology"/>
<dbReference type="CDD" id="cd07503">
    <property type="entry name" value="HAD_HisB-N"/>
    <property type="match status" value="1"/>
</dbReference>
<organism evidence="8 9">
    <name type="scientific">Sphingobacterium kitahiroshimense</name>
    <dbReference type="NCBI Taxonomy" id="470446"/>
    <lineage>
        <taxon>Bacteria</taxon>
        <taxon>Pseudomonadati</taxon>
        <taxon>Bacteroidota</taxon>
        <taxon>Sphingobacteriia</taxon>
        <taxon>Sphingobacteriales</taxon>
        <taxon>Sphingobacteriaceae</taxon>
        <taxon>Sphingobacterium</taxon>
    </lineage>
</organism>
<dbReference type="Proteomes" id="UP001409291">
    <property type="component" value="Unassembled WGS sequence"/>
</dbReference>
<evidence type="ECO:0000256" key="4">
    <source>
        <dbReference type="ARBA" id="ARBA00022801"/>
    </source>
</evidence>
<keyword evidence="3" id="KW-0479">Metal-binding</keyword>
<evidence type="ECO:0000256" key="1">
    <source>
        <dbReference type="ARBA" id="ARBA00004496"/>
    </source>
</evidence>
<dbReference type="PANTHER" id="PTHR42891:SF1">
    <property type="entry name" value="D-GLYCERO-BETA-D-MANNO-HEPTOSE-1,7-BISPHOSPHATE 7-PHOSPHATASE"/>
    <property type="match status" value="1"/>
</dbReference>
<dbReference type="NCBIfam" id="TIGR01656">
    <property type="entry name" value="Histidinol-ppas"/>
    <property type="match status" value="1"/>
</dbReference>
<dbReference type="Pfam" id="PF13242">
    <property type="entry name" value="Hydrolase_like"/>
    <property type="match status" value="1"/>
</dbReference>
<accession>A0ABV0BXV3</accession>
<evidence type="ECO:0000313" key="9">
    <source>
        <dbReference type="Proteomes" id="UP001409291"/>
    </source>
</evidence>
<keyword evidence="5 7" id="KW-0119">Carbohydrate metabolism</keyword>
<evidence type="ECO:0000256" key="2">
    <source>
        <dbReference type="ARBA" id="ARBA00022490"/>
    </source>
</evidence>
<evidence type="ECO:0000256" key="5">
    <source>
        <dbReference type="ARBA" id="ARBA00023277"/>
    </source>
</evidence>
<dbReference type="InterPro" id="IPR004446">
    <property type="entry name" value="Heptose_bisP_phosphatase"/>
</dbReference>
<dbReference type="InterPro" id="IPR006543">
    <property type="entry name" value="Histidinol-phos"/>
</dbReference>
<evidence type="ECO:0000256" key="3">
    <source>
        <dbReference type="ARBA" id="ARBA00022723"/>
    </source>
</evidence>
<comment type="similarity">
    <text evidence="7">Belongs to the gmhB family.</text>
</comment>
<keyword evidence="2 7" id="KW-0963">Cytoplasm</keyword>
<dbReference type="InterPro" id="IPR023214">
    <property type="entry name" value="HAD_sf"/>
</dbReference>
<dbReference type="InterPro" id="IPR006549">
    <property type="entry name" value="HAD-SF_hydro_IIIA"/>
</dbReference>
<comment type="caution">
    <text evidence="8">The sequence shown here is derived from an EMBL/GenBank/DDBJ whole genome shotgun (WGS) entry which is preliminary data.</text>
</comment>
<dbReference type="PIRSF" id="PIRSF004682">
    <property type="entry name" value="GmhB"/>
    <property type="match status" value="1"/>
</dbReference>
<dbReference type="EC" id="3.1.3.-" evidence="7"/>
<protein>
    <recommendedName>
        <fullName evidence="6 7">D,D-heptose 1,7-bisphosphate phosphatase</fullName>
        <ecNumber evidence="7">3.1.3.-</ecNumber>
    </recommendedName>
</protein>